<protein>
    <submittedName>
        <fullName evidence="3">Septum formation family protein</fullName>
    </submittedName>
</protein>
<dbReference type="EMBL" id="CP075584">
    <property type="protein sequence ID" value="WBM80256.1"/>
    <property type="molecule type" value="Genomic_DNA"/>
</dbReference>
<feature type="domain" description="Septum formation-related" evidence="2">
    <location>
        <begin position="73"/>
        <end position="161"/>
    </location>
</feature>
<evidence type="ECO:0000256" key="1">
    <source>
        <dbReference type="SAM" id="Phobius"/>
    </source>
</evidence>
<organism evidence="3 4">
    <name type="scientific">Cryobacterium breve</name>
    <dbReference type="NCBI Taxonomy" id="1259258"/>
    <lineage>
        <taxon>Bacteria</taxon>
        <taxon>Bacillati</taxon>
        <taxon>Actinomycetota</taxon>
        <taxon>Actinomycetes</taxon>
        <taxon>Micrococcales</taxon>
        <taxon>Microbacteriaceae</taxon>
        <taxon>Cryobacterium</taxon>
    </lineage>
</organism>
<dbReference type="InterPro" id="IPR043739">
    <property type="entry name" value="DUF5684"/>
</dbReference>
<dbReference type="Pfam" id="PF13845">
    <property type="entry name" value="Septum_form"/>
    <property type="match status" value="1"/>
</dbReference>
<evidence type="ECO:0000313" key="4">
    <source>
        <dbReference type="Proteomes" id="UP001212421"/>
    </source>
</evidence>
<keyword evidence="1" id="KW-1133">Transmembrane helix</keyword>
<name>A0ABY7NHC0_9MICO</name>
<gene>
    <name evidence="3" type="ORF">KIV56_01440</name>
</gene>
<dbReference type="InterPro" id="IPR026004">
    <property type="entry name" value="Septum_form"/>
</dbReference>
<sequence length="342" mass="35949">MTTRTGPLRPALVARRAVFGGIIGVLAVVALSGCSSSSSSSLSSSSAVTSGAPSAPDLNGSLFVQAEPFIQLTPGQCTDVSSTTIVYDTVDILDCDNPHGSEVYNTFTFPAGDYPSTSQLNSVGDARCGGAFDSGVPSSLTYVWFSPTEEEWAAGNRFVACFAIDANNRALSAPLATLANEGPLSAFDRGTLAPALGLILAATAGIVFVSFLVSYLLFAASLASLFRKTGIPAWKAWVPFVQTWTLLRLGGQSGNWMWLGFVPGGSVVSSVFIYIGMYRIGIAFRKDSGMLVLGIFLPFVWAFILGGRDEQYAPELLALHGYQPPLEGYGSTPSRASGFGDD</sequence>
<dbReference type="RefSeq" id="WP_281534893.1">
    <property type="nucleotide sequence ID" value="NZ_CP075584.1"/>
</dbReference>
<dbReference type="Pfam" id="PF18936">
    <property type="entry name" value="DUF5684"/>
    <property type="match status" value="1"/>
</dbReference>
<feature type="transmembrane region" description="Helical" evidence="1">
    <location>
        <begin position="12"/>
        <end position="34"/>
    </location>
</feature>
<evidence type="ECO:0000313" key="3">
    <source>
        <dbReference type="EMBL" id="WBM80256.1"/>
    </source>
</evidence>
<keyword evidence="4" id="KW-1185">Reference proteome</keyword>
<feature type="transmembrane region" description="Helical" evidence="1">
    <location>
        <begin position="289"/>
        <end position="307"/>
    </location>
</feature>
<feature type="transmembrane region" description="Helical" evidence="1">
    <location>
        <begin position="256"/>
        <end position="277"/>
    </location>
</feature>
<reference evidence="3 4" key="1">
    <citation type="submission" date="2021-05" db="EMBL/GenBank/DDBJ databases">
        <authorList>
            <person name="Kumar R."/>
            <person name="Kumar A."/>
            <person name="Mukhia S."/>
        </authorList>
    </citation>
    <scope>NUCLEOTIDE SEQUENCE [LARGE SCALE GENOMIC DNA]</scope>
    <source>
        <strain evidence="3 4">ERMR7:08</strain>
    </source>
</reference>
<dbReference type="Proteomes" id="UP001212421">
    <property type="component" value="Chromosome"/>
</dbReference>
<proteinExistence type="predicted"/>
<keyword evidence="1" id="KW-0812">Transmembrane</keyword>
<evidence type="ECO:0000259" key="2">
    <source>
        <dbReference type="Pfam" id="PF13845"/>
    </source>
</evidence>
<feature type="transmembrane region" description="Helical" evidence="1">
    <location>
        <begin position="195"/>
        <end position="218"/>
    </location>
</feature>
<dbReference type="PROSITE" id="PS51257">
    <property type="entry name" value="PROKAR_LIPOPROTEIN"/>
    <property type="match status" value="1"/>
</dbReference>
<accession>A0ABY7NHC0</accession>
<keyword evidence="1" id="KW-0472">Membrane</keyword>